<keyword evidence="1" id="KW-0812">Transmembrane</keyword>
<feature type="transmembrane region" description="Helical" evidence="1">
    <location>
        <begin position="134"/>
        <end position="151"/>
    </location>
</feature>
<feature type="transmembrane region" description="Helical" evidence="1">
    <location>
        <begin position="195"/>
        <end position="211"/>
    </location>
</feature>
<feature type="transmembrane region" description="Helical" evidence="1">
    <location>
        <begin position="16"/>
        <end position="35"/>
    </location>
</feature>
<dbReference type="AlphaFoldDB" id="I4C7P2"/>
<dbReference type="EMBL" id="CP003360">
    <property type="protein sequence ID" value="AFM25583.1"/>
    <property type="molecule type" value="Genomic_DNA"/>
</dbReference>
<reference evidence="3" key="1">
    <citation type="submission" date="2012-06" db="EMBL/GenBank/DDBJ databases">
        <title>Complete sequence of chromosome of Desulfomonile tiedjei DSM 6799.</title>
        <authorList>
            <person name="Lucas S."/>
            <person name="Copeland A."/>
            <person name="Lapidus A."/>
            <person name="Glavina del Rio T."/>
            <person name="Dalin E."/>
            <person name="Tice H."/>
            <person name="Bruce D."/>
            <person name="Goodwin L."/>
            <person name="Pitluck S."/>
            <person name="Peters L."/>
            <person name="Ovchinnikova G."/>
            <person name="Zeytun A."/>
            <person name="Lu M."/>
            <person name="Kyrpides N."/>
            <person name="Mavromatis K."/>
            <person name="Ivanova N."/>
            <person name="Brettin T."/>
            <person name="Detter J.C."/>
            <person name="Han C."/>
            <person name="Larimer F."/>
            <person name="Land M."/>
            <person name="Hauser L."/>
            <person name="Markowitz V."/>
            <person name="Cheng J.-F."/>
            <person name="Hugenholtz P."/>
            <person name="Woyke T."/>
            <person name="Wu D."/>
            <person name="Spring S."/>
            <person name="Schroeder M."/>
            <person name="Brambilla E."/>
            <person name="Klenk H.-P."/>
            <person name="Eisen J.A."/>
        </authorList>
    </citation>
    <scope>NUCLEOTIDE SEQUENCE [LARGE SCALE GENOMIC DNA]</scope>
    <source>
        <strain evidence="3">ATCC 49306 / DSM 6799 / DCB-1</strain>
    </source>
</reference>
<feature type="transmembrane region" description="Helical" evidence="1">
    <location>
        <begin position="349"/>
        <end position="366"/>
    </location>
</feature>
<feature type="transmembrane region" description="Helical" evidence="1">
    <location>
        <begin position="324"/>
        <end position="342"/>
    </location>
</feature>
<evidence type="ECO:0000313" key="3">
    <source>
        <dbReference type="Proteomes" id="UP000006055"/>
    </source>
</evidence>
<feature type="transmembrane region" description="Helical" evidence="1">
    <location>
        <begin position="246"/>
        <end position="267"/>
    </location>
</feature>
<feature type="transmembrane region" description="Helical" evidence="1">
    <location>
        <begin position="413"/>
        <end position="433"/>
    </location>
</feature>
<dbReference type="KEGG" id="dti:Desti_2914"/>
<proteinExistence type="predicted"/>
<feature type="transmembrane region" description="Helical" evidence="1">
    <location>
        <begin position="111"/>
        <end position="129"/>
    </location>
</feature>
<evidence type="ECO:0000313" key="2">
    <source>
        <dbReference type="EMBL" id="AFM25583.1"/>
    </source>
</evidence>
<feature type="transmembrane region" description="Helical" evidence="1">
    <location>
        <begin position="217"/>
        <end position="234"/>
    </location>
</feature>
<protein>
    <submittedName>
        <fullName evidence="2">Uncharacterized protein</fullName>
    </submittedName>
</protein>
<dbReference type="eggNOG" id="ENOG5032ZDR">
    <property type="taxonomic scope" value="Bacteria"/>
</dbReference>
<dbReference type="HOGENOM" id="CLU_394690_0_0_7"/>
<organism evidence="2 3">
    <name type="scientific">Desulfomonile tiedjei (strain ATCC 49306 / DSM 6799 / DCB-1)</name>
    <dbReference type="NCBI Taxonomy" id="706587"/>
    <lineage>
        <taxon>Bacteria</taxon>
        <taxon>Pseudomonadati</taxon>
        <taxon>Thermodesulfobacteriota</taxon>
        <taxon>Desulfomonilia</taxon>
        <taxon>Desulfomonilales</taxon>
        <taxon>Desulfomonilaceae</taxon>
        <taxon>Desulfomonile</taxon>
    </lineage>
</organism>
<dbReference type="Proteomes" id="UP000006055">
    <property type="component" value="Chromosome"/>
</dbReference>
<keyword evidence="1" id="KW-1133">Transmembrane helix</keyword>
<keyword evidence="1" id="KW-0472">Membrane</keyword>
<gene>
    <name evidence="2" type="ordered locus">Desti_2914</name>
</gene>
<evidence type="ECO:0000256" key="1">
    <source>
        <dbReference type="SAM" id="Phobius"/>
    </source>
</evidence>
<sequence>MKCLSMFDRSRRKENFFILLVLVIGILAFFHPMILSRFALVQTDPGDTRFNNYILEHSYQWIAGNPLHKSFWDCPIFYPCRNATAFSDMLLGSAPIYWFWRILSFLPDTSFQLWMITVGILNFLASLLFLRRGLGLSLIASAGGAYLFSFASMRGTQLNYPQLLPQFFTMIALFCLCRMFVRLPEQGTYANRRKWFWTVVFAAAVACQALAGIYLGFFLFLGLMIALAVSLVFREPRRSLLLFARLNWLPLVVSALVVTPVLAWTAYHYNLAKTLVGTRAWSEVVLMIPTLKSWIDMGPWNYAYQWSRTCLDFADIHNEPAHRIGIGLVTIAVSLTGMIRLFRVSWGKVVVCSTVIMFATALVYYGDLSPWVLVFKYVPAADAIRVVTRASFLILIGICIGVAYAINGIRSSTLAIVLLLFIFAEQFQTTLAYNKYETRDRIAKIAREIPKDCRSFYCVFNVKSLSGRPYWAYSQLDAMWVQLAVDIPTVNGFSGNIPPGWAPLADQIFFDSPSGLFRCKINSFQWADLNGLSRNDISVVPFPSWPQNLKLSELAGFDVIPGKEESNHFFGPGWGQDEFDGDEVWTWAIARQAKLFVPLLPGLKYTMSITAAPMVAEHLKQRASVTLNGRLVATLSFADRVQIYAVTLPKELVHDLNKIEFNFDYAISPAQLGKASDTRDLAMALFKIRFEAVHSTDE</sequence>
<name>I4C7P2_DESTA</name>
<accession>I4C7P2</accession>
<feature type="transmembrane region" description="Helical" evidence="1">
    <location>
        <begin position="163"/>
        <end position="183"/>
    </location>
</feature>
<feature type="transmembrane region" description="Helical" evidence="1">
    <location>
        <begin position="386"/>
        <end position="406"/>
    </location>
</feature>
<keyword evidence="3" id="KW-1185">Reference proteome</keyword>